<dbReference type="EMBL" id="CAGKOT010000091">
    <property type="protein sequence ID" value="CAB5394702.1"/>
    <property type="molecule type" value="Genomic_DNA"/>
</dbReference>
<comment type="caution">
    <text evidence="1">The sequence shown here is derived from an EMBL/GenBank/DDBJ whole genome shotgun (WGS) entry which is preliminary data.</text>
</comment>
<evidence type="ECO:0000313" key="2">
    <source>
        <dbReference type="Proteomes" id="UP000684084"/>
    </source>
</evidence>
<dbReference type="AlphaFoldDB" id="A0A915ZYC6"/>
<protein>
    <submittedName>
        <fullName evidence="1">Uncharacterized protein</fullName>
    </submittedName>
</protein>
<organism evidence="1 2">
    <name type="scientific">Rhizophagus irregularis</name>
    <dbReference type="NCBI Taxonomy" id="588596"/>
    <lineage>
        <taxon>Eukaryota</taxon>
        <taxon>Fungi</taxon>
        <taxon>Fungi incertae sedis</taxon>
        <taxon>Mucoromycota</taxon>
        <taxon>Glomeromycotina</taxon>
        <taxon>Glomeromycetes</taxon>
        <taxon>Glomerales</taxon>
        <taxon>Glomeraceae</taxon>
        <taxon>Rhizophagus</taxon>
    </lineage>
</organism>
<reference evidence="1" key="1">
    <citation type="submission" date="2020-05" db="EMBL/GenBank/DDBJ databases">
        <authorList>
            <person name="Rincon C."/>
            <person name="Sanders R I."/>
            <person name="Robbins C."/>
            <person name="Chaturvedi A."/>
        </authorList>
    </citation>
    <scope>NUCLEOTIDE SEQUENCE</scope>
    <source>
        <strain evidence="1">CHB12</strain>
    </source>
</reference>
<accession>A0A915ZYC6</accession>
<evidence type="ECO:0000313" key="1">
    <source>
        <dbReference type="EMBL" id="CAB5394702.1"/>
    </source>
</evidence>
<sequence length="97" mass="11611">MIIMIRIFSSIKKSRKGAVANYFLCEKVQLIEFEIYMGIENGVIKDLATYEITVKNIFCEYKLNRNRELFYEIILRISFLPSDLTIYYLIIRKVNDR</sequence>
<dbReference type="Proteomes" id="UP000684084">
    <property type="component" value="Unassembled WGS sequence"/>
</dbReference>
<gene>
    <name evidence="1" type="ORF">CHRIB12_LOCUS23454</name>
</gene>
<name>A0A915ZYC6_9GLOM</name>
<proteinExistence type="predicted"/>
<dbReference type="OrthoDB" id="2317431at2759"/>